<name>A0A0H4VCC7_9SPHN</name>
<feature type="transmembrane region" description="Helical" evidence="8">
    <location>
        <begin position="105"/>
        <end position="124"/>
    </location>
</feature>
<reference evidence="11" key="2">
    <citation type="submission" date="2015-04" db="EMBL/GenBank/DDBJ databases">
        <title>The complete genome sequence of Erythrobacter sp. s21-N3.</title>
        <authorList>
            <person name="Zhuang L."/>
            <person name="Liu Y."/>
            <person name="Shao Z."/>
        </authorList>
    </citation>
    <scope>NUCLEOTIDE SEQUENCE [LARGE SCALE GENOMIC DNA]</scope>
    <source>
        <strain evidence="11">s21-N3</strain>
    </source>
</reference>
<dbReference type="GO" id="GO:0030416">
    <property type="term" value="P:methylamine metabolic process"/>
    <property type="evidence" value="ECO:0007669"/>
    <property type="project" value="InterPro"/>
</dbReference>
<dbReference type="PROSITE" id="PS51354">
    <property type="entry name" value="GLUTAREDOXIN_2"/>
    <property type="match status" value="1"/>
</dbReference>
<keyword evidence="5 8" id="KW-0812">Transmembrane</keyword>
<keyword evidence="6 8" id="KW-1133">Transmembrane helix</keyword>
<evidence type="ECO:0000256" key="5">
    <source>
        <dbReference type="ARBA" id="ARBA00022692"/>
    </source>
</evidence>
<dbReference type="AlphaFoldDB" id="A0A0H4VCC7"/>
<dbReference type="Gene3D" id="3.40.30.10">
    <property type="entry name" value="Glutaredoxin"/>
    <property type="match status" value="1"/>
</dbReference>
<keyword evidence="11" id="KW-1185">Reference proteome</keyword>
<comment type="subcellular location">
    <subcellularLocation>
        <location evidence="2">Membrane</location>
        <topology evidence="2">Multi-pass membrane protein</topology>
    </subcellularLocation>
</comment>
<proteinExistence type="predicted"/>
<evidence type="ECO:0000313" key="11">
    <source>
        <dbReference type="Proteomes" id="UP000059113"/>
    </source>
</evidence>
<evidence type="ECO:0000256" key="8">
    <source>
        <dbReference type="SAM" id="Phobius"/>
    </source>
</evidence>
<sequence>MNDQPDLNVKKAHGQKAARLYRMMMEDHICPYGVKSKYLLESNGFTVEDIHLTTREETDSFKQAHDVKTTPQTFIGGVRIGGYDDLRAHFGKPVPKKDETSYRPVLAVFAVALGLALSLSLWSFGTPLTIRAGEWFIAFSMAMLAMLKLQDVETFSSMFLGYDMLARKWVPYAYLYPYLEALAAILMAGRILPWLSIPVALTIGTIGAVSVFYAVYIQKREIKCACVGSSSNVPLGFVSLSENLAMVGMAVWMIIRMVTV</sequence>
<evidence type="ECO:0000256" key="7">
    <source>
        <dbReference type="ARBA" id="ARBA00023136"/>
    </source>
</evidence>
<dbReference type="EMBL" id="CP011310">
    <property type="protein sequence ID" value="AKQ42317.1"/>
    <property type="molecule type" value="Genomic_DNA"/>
</dbReference>
<dbReference type="SUPFAM" id="SSF52833">
    <property type="entry name" value="Thioredoxin-like"/>
    <property type="match status" value="1"/>
</dbReference>
<feature type="transmembrane region" description="Helical" evidence="8">
    <location>
        <begin position="169"/>
        <end position="188"/>
    </location>
</feature>
<comment type="function">
    <text evidence="1">May be specifically involved in the processing, transport, and/or maturation of the MADH beta-subunit.</text>
</comment>
<evidence type="ECO:0000256" key="4">
    <source>
        <dbReference type="ARBA" id="ARBA00019078"/>
    </source>
</evidence>
<comment type="pathway">
    <text evidence="3">One-carbon metabolism; methylamine degradation.</text>
</comment>
<reference evidence="10 11" key="1">
    <citation type="journal article" date="2015" name="Int. J. Syst. Evol. Microbiol.">
        <title>Erythrobacter atlanticus sp. nov., a bacterium from ocean sediment able to degrade polycyclic aromatic hydrocarbons.</title>
        <authorList>
            <person name="Zhuang L."/>
            <person name="Liu Y."/>
            <person name="Wang L."/>
            <person name="Wang W."/>
            <person name="Shao Z."/>
        </authorList>
    </citation>
    <scope>NUCLEOTIDE SEQUENCE [LARGE SCALE GENOMIC DNA]</scope>
    <source>
        <strain evidence="11">s21-N3</strain>
    </source>
</reference>
<feature type="domain" description="Methylamine utilisation protein MauE" evidence="9">
    <location>
        <begin position="132"/>
        <end position="255"/>
    </location>
</feature>
<evidence type="ECO:0000259" key="9">
    <source>
        <dbReference type="Pfam" id="PF07291"/>
    </source>
</evidence>
<organism evidence="10 11">
    <name type="scientific">Aurantiacibacter atlanticus</name>
    <dbReference type="NCBI Taxonomy" id="1648404"/>
    <lineage>
        <taxon>Bacteria</taxon>
        <taxon>Pseudomonadati</taxon>
        <taxon>Pseudomonadota</taxon>
        <taxon>Alphaproteobacteria</taxon>
        <taxon>Sphingomonadales</taxon>
        <taxon>Erythrobacteraceae</taxon>
        <taxon>Aurantiacibacter</taxon>
    </lineage>
</organism>
<keyword evidence="7 8" id="KW-0472">Membrane</keyword>
<gene>
    <name evidence="10" type="ORF">CP97_10220</name>
</gene>
<evidence type="ECO:0000256" key="2">
    <source>
        <dbReference type="ARBA" id="ARBA00004141"/>
    </source>
</evidence>
<feature type="transmembrane region" description="Helical" evidence="8">
    <location>
        <begin position="194"/>
        <end position="215"/>
    </location>
</feature>
<protein>
    <recommendedName>
        <fullName evidence="4">Methylamine utilization protein MauE</fullName>
    </recommendedName>
</protein>
<dbReference type="RefSeq" id="WP_048885849.1">
    <property type="nucleotide sequence ID" value="NZ_CP011310.1"/>
</dbReference>
<dbReference type="InterPro" id="IPR036249">
    <property type="entry name" value="Thioredoxin-like_sf"/>
</dbReference>
<dbReference type="GO" id="GO:0016020">
    <property type="term" value="C:membrane"/>
    <property type="evidence" value="ECO:0007669"/>
    <property type="project" value="UniProtKB-SubCell"/>
</dbReference>
<evidence type="ECO:0000256" key="3">
    <source>
        <dbReference type="ARBA" id="ARBA00004856"/>
    </source>
</evidence>
<evidence type="ECO:0000256" key="6">
    <source>
        <dbReference type="ARBA" id="ARBA00022989"/>
    </source>
</evidence>
<dbReference type="InterPro" id="IPR009908">
    <property type="entry name" value="Methylamine_util_MauE"/>
</dbReference>
<dbReference type="KEGG" id="ery:CP97_10220"/>
<feature type="transmembrane region" description="Helical" evidence="8">
    <location>
        <begin position="235"/>
        <end position="255"/>
    </location>
</feature>
<dbReference type="Pfam" id="PF07291">
    <property type="entry name" value="MauE"/>
    <property type="match status" value="1"/>
</dbReference>
<evidence type="ECO:0000256" key="1">
    <source>
        <dbReference type="ARBA" id="ARBA00003475"/>
    </source>
</evidence>
<dbReference type="PATRIC" id="fig|1648404.4.peg.2130"/>
<accession>A0A0H4VCC7</accession>
<dbReference type="STRING" id="1648404.CP97_10220"/>
<evidence type="ECO:0000313" key="10">
    <source>
        <dbReference type="EMBL" id="AKQ42317.1"/>
    </source>
</evidence>
<dbReference type="Proteomes" id="UP000059113">
    <property type="component" value="Chromosome"/>
</dbReference>
<feature type="transmembrane region" description="Helical" evidence="8">
    <location>
        <begin position="130"/>
        <end position="149"/>
    </location>
</feature>
<dbReference type="OrthoDB" id="527973at2"/>